<keyword evidence="2" id="KW-1185">Reference proteome</keyword>
<evidence type="ECO:0000313" key="1">
    <source>
        <dbReference type="EMBL" id="GME72194.1"/>
    </source>
</evidence>
<gene>
    <name evidence="1" type="ORF">Amon02_000088700</name>
</gene>
<name>A0ACB5ST98_AMBMO</name>
<evidence type="ECO:0000313" key="2">
    <source>
        <dbReference type="Proteomes" id="UP001165064"/>
    </source>
</evidence>
<reference evidence="1" key="1">
    <citation type="submission" date="2023-04" db="EMBL/GenBank/DDBJ databases">
        <title>Ambrosiozyma monospora NBRC 10751.</title>
        <authorList>
            <person name="Ichikawa N."/>
            <person name="Sato H."/>
            <person name="Tonouchi N."/>
        </authorList>
    </citation>
    <scope>NUCLEOTIDE SEQUENCE</scope>
    <source>
        <strain evidence="1">NBRC 10751</strain>
    </source>
</reference>
<sequence>MSSQKATTVAIAEPSLSLKYDQSTPLIEQITQLIQDRGYNNDRLYESDGVFLEDQIGSQLPNIDGANGNKIDPSLSRWGSSTNTISGDGMMDGSRMPQSDDDFPLDYMQTAGTNGESAENYQFSGSEYVTLSNQPMVCVDPAMYMASPAGMYFHDQLLLDQTTPVAPMMFAQQQQQHDQRVHAQQQAQQQVQQQAEQQKQQQLQQQQQMGSQQQPPVQIVQQRQPPQLNQTLLYSSNSTISPSNLWLSGTPTSAAMRMAAPSSASLLQPMYAITTPVGNPLMFSAPQIPTKSTTSARSKPSAVNQNQPSFADEQALQPQIVQQQTPVRYMMNTPMMFSGTAMTPVLEGLEFDQAGQQMLTSFSPNTAQQQQQQQQYLCYQPSPYYADMPVLQPMSARTAQFRSPVAAIQTANAGGHSMKGFPLPQAMNPTPSRESFLNNIATEKSARVTAAISKKKIQELYGKDTVHSVRGNVRIGKPVPTRGALNPTLQRLNIDAIFDEAEEEEASQSASAIAADSAAVVADDAVDMIKSEDLGMLGETTGSVADSTGGDNESATSVSSAGGSAQASDVEMMKKNGINSVTTTLSPNTAASFIDPELS</sequence>
<dbReference type="Proteomes" id="UP001165064">
    <property type="component" value="Unassembled WGS sequence"/>
</dbReference>
<proteinExistence type="predicted"/>
<accession>A0ACB5ST98</accession>
<organism evidence="1 2">
    <name type="scientific">Ambrosiozyma monospora</name>
    <name type="common">Yeast</name>
    <name type="synonym">Endomycopsis monosporus</name>
    <dbReference type="NCBI Taxonomy" id="43982"/>
    <lineage>
        <taxon>Eukaryota</taxon>
        <taxon>Fungi</taxon>
        <taxon>Dikarya</taxon>
        <taxon>Ascomycota</taxon>
        <taxon>Saccharomycotina</taxon>
        <taxon>Pichiomycetes</taxon>
        <taxon>Pichiales</taxon>
        <taxon>Pichiaceae</taxon>
        <taxon>Ambrosiozyma</taxon>
    </lineage>
</organism>
<dbReference type="EMBL" id="BSXS01000367">
    <property type="protein sequence ID" value="GME72194.1"/>
    <property type="molecule type" value="Genomic_DNA"/>
</dbReference>
<comment type="caution">
    <text evidence="1">The sequence shown here is derived from an EMBL/GenBank/DDBJ whole genome shotgun (WGS) entry which is preliminary data.</text>
</comment>
<protein>
    <submittedName>
        <fullName evidence="1">Unnamed protein product</fullName>
    </submittedName>
</protein>